<organism evidence="2 3">
    <name type="scientific">Helicocarpus griseus UAMH5409</name>
    <dbReference type="NCBI Taxonomy" id="1447875"/>
    <lineage>
        <taxon>Eukaryota</taxon>
        <taxon>Fungi</taxon>
        <taxon>Dikarya</taxon>
        <taxon>Ascomycota</taxon>
        <taxon>Pezizomycotina</taxon>
        <taxon>Eurotiomycetes</taxon>
        <taxon>Eurotiomycetidae</taxon>
        <taxon>Onygenales</taxon>
        <taxon>Ajellomycetaceae</taxon>
        <taxon>Helicocarpus</taxon>
    </lineage>
</organism>
<dbReference type="STRING" id="1447875.A0A2B7XSK5"/>
<evidence type="ECO:0000313" key="3">
    <source>
        <dbReference type="Proteomes" id="UP000223968"/>
    </source>
</evidence>
<dbReference type="Pfam" id="PF07883">
    <property type="entry name" value="Cupin_2"/>
    <property type="match status" value="1"/>
</dbReference>
<feature type="domain" description="Cupin type-2" evidence="1">
    <location>
        <begin position="83"/>
        <end position="150"/>
    </location>
</feature>
<dbReference type="PANTHER" id="PTHR36156">
    <property type="entry name" value="SLR2101 PROTEIN"/>
    <property type="match status" value="1"/>
</dbReference>
<comment type="caution">
    <text evidence="2">The sequence shown here is derived from an EMBL/GenBank/DDBJ whole genome shotgun (WGS) entry which is preliminary data.</text>
</comment>
<dbReference type="OrthoDB" id="5840532at2759"/>
<dbReference type="Proteomes" id="UP000223968">
    <property type="component" value="Unassembled WGS sequence"/>
</dbReference>
<reference evidence="2 3" key="1">
    <citation type="submission" date="2017-10" db="EMBL/GenBank/DDBJ databases">
        <title>Comparative genomics in systemic dimorphic fungi from Ajellomycetaceae.</title>
        <authorList>
            <person name="Munoz J.F."/>
            <person name="Mcewen J.G."/>
            <person name="Clay O.K."/>
            <person name="Cuomo C.A."/>
        </authorList>
    </citation>
    <scope>NUCLEOTIDE SEQUENCE [LARGE SCALE GENOMIC DNA]</scope>
    <source>
        <strain evidence="2 3">UAMH5409</strain>
    </source>
</reference>
<dbReference type="PANTHER" id="PTHR36156:SF3">
    <property type="entry name" value="CUPIN 2 CONSERVED BARREL DOMAIN-CONTAINING PROTEIN"/>
    <property type="match status" value="1"/>
</dbReference>
<dbReference type="SUPFAM" id="SSF51182">
    <property type="entry name" value="RmlC-like cupins"/>
    <property type="match status" value="1"/>
</dbReference>
<dbReference type="InterPro" id="IPR047142">
    <property type="entry name" value="OryJ/VirC-like"/>
</dbReference>
<evidence type="ECO:0000313" key="2">
    <source>
        <dbReference type="EMBL" id="PGH11970.1"/>
    </source>
</evidence>
<evidence type="ECO:0000259" key="1">
    <source>
        <dbReference type="Pfam" id="PF07883"/>
    </source>
</evidence>
<dbReference type="EMBL" id="PDNB01000065">
    <property type="protein sequence ID" value="PGH11970.1"/>
    <property type="molecule type" value="Genomic_DNA"/>
</dbReference>
<name>A0A2B7XSK5_9EURO</name>
<dbReference type="InterPro" id="IPR014710">
    <property type="entry name" value="RmlC-like_jellyroll"/>
</dbReference>
<dbReference type="InterPro" id="IPR011051">
    <property type="entry name" value="RmlC_Cupin_sf"/>
</dbReference>
<proteinExistence type="predicted"/>
<sequence>MSDQPPQRFITTHNSTGESIFDTSIPTTVPEIEFPGGLATLRTEYTTEGFPVSLCDNTDIQTYNNYLTTPPGIVIGNGSVMRRMSLKPGASSHMHRTLSIDAGVIIDGTIELVLDSGESKTLKKGDIFVQRATMHLWKNPSTTEPVVMVVFIQPCAPLEIAGKSLGEEHRV</sequence>
<dbReference type="CDD" id="cd02231">
    <property type="entry name" value="cupin_BLL6423-like"/>
    <property type="match status" value="1"/>
</dbReference>
<dbReference type="InterPro" id="IPR013096">
    <property type="entry name" value="Cupin_2"/>
</dbReference>
<dbReference type="Gene3D" id="2.60.120.10">
    <property type="entry name" value="Jelly Rolls"/>
    <property type="match status" value="1"/>
</dbReference>
<accession>A0A2B7XSK5</accession>
<protein>
    <recommendedName>
        <fullName evidence="1">Cupin type-2 domain-containing protein</fullName>
    </recommendedName>
</protein>
<dbReference type="AlphaFoldDB" id="A0A2B7XSK5"/>
<gene>
    <name evidence="2" type="ORF">AJ79_04557</name>
</gene>
<keyword evidence="3" id="KW-1185">Reference proteome</keyword>